<accession>A0A159Z3G8</accession>
<organism evidence="2 3">
    <name type="scientific">Frigidibacter mobilis</name>
    <dbReference type="NCBI Taxonomy" id="1335048"/>
    <lineage>
        <taxon>Bacteria</taxon>
        <taxon>Pseudomonadati</taxon>
        <taxon>Pseudomonadota</taxon>
        <taxon>Alphaproteobacteria</taxon>
        <taxon>Rhodobacterales</taxon>
        <taxon>Paracoccaceae</taxon>
        <taxon>Frigidibacter</taxon>
    </lineage>
</organism>
<dbReference type="PANTHER" id="PTHR30203:SF32">
    <property type="entry name" value="CATION EFFLUX SYSTEM PROTEIN CUSC"/>
    <property type="match status" value="1"/>
</dbReference>
<dbReference type="Gene3D" id="1.20.1600.10">
    <property type="entry name" value="Outer membrane efflux proteins (OEP)"/>
    <property type="match status" value="1"/>
</dbReference>
<dbReference type="Proteomes" id="UP000076128">
    <property type="component" value="Chromosome"/>
</dbReference>
<dbReference type="GO" id="GO:0015562">
    <property type="term" value="F:efflux transmembrane transporter activity"/>
    <property type="evidence" value="ECO:0007669"/>
    <property type="project" value="InterPro"/>
</dbReference>
<protein>
    <submittedName>
        <fullName evidence="2">Nodulation protein</fullName>
    </submittedName>
</protein>
<comment type="similarity">
    <text evidence="1">Belongs to the outer membrane factor (OMF) (TC 1.B.17) family.</text>
</comment>
<evidence type="ECO:0000313" key="2">
    <source>
        <dbReference type="EMBL" id="AMY68758.1"/>
    </source>
</evidence>
<dbReference type="Gene3D" id="2.20.200.10">
    <property type="entry name" value="Outer membrane efflux proteins (OEP)"/>
    <property type="match status" value="1"/>
</dbReference>
<evidence type="ECO:0000313" key="3">
    <source>
        <dbReference type="Proteomes" id="UP000076128"/>
    </source>
</evidence>
<evidence type="ECO:0000256" key="1">
    <source>
        <dbReference type="ARBA" id="ARBA00007613"/>
    </source>
</evidence>
<dbReference type="InterPro" id="IPR003423">
    <property type="entry name" value="OMP_efflux"/>
</dbReference>
<name>A0A159Z3G8_9RHOB</name>
<dbReference type="Pfam" id="PF02321">
    <property type="entry name" value="OEP"/>
    <property type="match status" value="1"/>
</dbReference>
<dbReference type="STRING" id="1335048.AKL17_1505"/>
<gene>
    <name evidence="2" type="ORF">AKL17_1505</name>
</gene>
<dbReference type="AlphaFoldDB" id="A0A159Z3G8"/>
<dbReference type="PANTHER" id="PTHR30203">
    <property type="entry name" value="OUTER MEMBRANE CATION EFFLUX PROTEIN"/>
    <property type="match status" value="1"/>
</dbReference>
<dbReference type="EMBL" id="CP012661">
    <property type="protein sequence ID" value="AMY68758.1"/>
    <property type="molecule type" value="Genomic_DNA"/>
</dbReference>
<proteinExistence type="inferred from homology"/>
<dbReference type="RefSeq" id="WP_236938047.1">
    <property type="nucleotide sequence ID" value="NZ_CP012661.1"/>
</dbReference>
<sequence>MFGIGVAKAAFYPSLSLSGNIQPTNISGGGNITTWALGPSLNLPIFTGGTNRANLTRAESKAVQARLAWESAVLTAIEEVESSLAAYRRDARNVAAQQKLVATSSEALELTRTNFSVGAGEFSDVLDSERSYLQAQQSLALALQQQAANFVSLSEAAAGGTQ</sequence>
<dbReference type="InterPro" id="IPR010131">
    <property type="entry name" value="MdtP/NodT-like"/>
</dbReference>
<keyword evidence="3" id="KW-1185">Reference proteome</keyword>
<reference evidence="2 3" key="1">
    <citation type="submission" date="2015-09" db="EMBL/GenBank/DDBJ databases">
        <title>Complete genome sequence of Defluviimonas alba cai42t isolated from an oilfield in Xinjiang.</title>
        <authorList>
            <person name="Geng S."/>
            <person name="Pan X."/>
            <person name="Wu X."/>
        </authorList>
    </citation>
    <scope>NUCLEOTIDE SEQUENCE [LARGE SCALE GENOMIC DNA]</scope>
    <source>
        <strain evidence="3">cai42</strain>
    </source>
</reference>
<dbReference type="SUPFAM" id="SSF56954">
    <property type="entry name" value="Outer membrane efflux proteins (OEP)"/>
    <property type="match status" value="1"/>
</dbReference>
<dbReference type="KEGG" id="daa:AKL17_1505"/>